<reference evidence="4" key="1">
    <citation type="submission" date="2024-10" db="EMBL/GenBank/DDBJ databases">
        <authorList>
            <person name="Ryan C."/>
        </authorList>
    </citation>
    <scope>NUCLEOTIDE SEQUENCE [LARGE SCALE GENOMIC DNA]</scope>
</reference>
<keyword evidence="5" id="KW-1185">Reference proteome</keyword>
<organism evidence="4 5">
    <name type="scientific">Urochloa decumbens</name>
    <dbReference type="NCBI Taxonomy" id="240449"/>
    <lineage>
        <taxon>Eukaryota</taxon>
        <taxon>Viridiplantae</taxon>
        <taxon>Streptophyta</taxon>
        <taxon>Embryophyta</taxon>
        <taxon>Tracheophyta</taxon>
        <taxon>Spermatophyta</taxon>
        <taxon>Magnoliopsida</taxon>
        <taxon>Liliopsida</taxon>
        <taxon>Poales</taxon>
        <taxon>Poaceae</taxon>
        <taxon>PACMAD clade</taxon>
        <taxon>Panicoideae</taxon>
        <taxon>Panicodae</taxon>
        <taxon>Paniceae</taxon>
        <taxon>Melinidinae</taxon>
        <taxon>Urochloa</taxon>
    </lineage>
</organism>
<dbReference type="InterPro" id="IPR011993">
    <property type="entry name" value="PH-like_dom_sf"/>
</dbReference>
<evidence type="ECO:0000313" key="4">
    <source>
        <dbReference type="EMBL" id="CAL4902835.1"/>
    </source>
</evidence>
<evidence type="ECO:0008006" key="6">
    <source>
        <dbReference type="Google" id="ProtNLM"/>
    </source>
</evidence>
<evidence type="ECO:0000259" key="2">
    <source>
        <dbReference type="Pfam" id="PF04802"/>
    </source>
</evidence>
<protein>
    <recommendedName>
        <fullName evidence="6">Serine/threonine-protein phosphatase 4 regulatory subunit 3-like central domain-containing protein</fullName>
    </recommendedName>
</protein>
<sequence>MPSTAGKKLGLYSVAEAEQGRHQSAAGPDPDPDVAVYAKVKVRIGNSNQFASYCKKIHVKVYHVTADGQWDDQGTGHVTIDYCEGSRKIALTVVDEEDDDTLLLHNISLDDIYKNEEETIISLKNPKRALDLVLSFQDAEGCSYIWQRMLSIQKNLQSSAVGSQVIPCSRFETPESSSSSHGLTDDSLVSVNDELKDLPPLELSSLPLILETVLEWGRKDQTLVAELISQDDDFFPKLIDLFRMCEGSKNMDGLHMIFRLVKGLISLNNFEIFDNIFSDDFILDIIGALEYDPELCHVHNHRASVQKQILFKEAVPIKNASVASKINQTYIICYIKDVILPKALDDATMASLNSIIHGNNVLVVCLLKDDASFIQDLFAKMKSSSISAESKSKLVLYLHEFFTRSRSLQPIQQLQLSRDLTREGLFDIISDVLQSQDEALVSAGTNILTHFLDQEPNFLRTFIAHHEENYQEGNSLLGVLVQGMLIGSGEEMRCQSCLMTLLDSSAPKTATNYEVVIRVFFDKHLHKLVDVIASSCPPKCIAGSTSGSVGVDTMIQQHSAKTEILLNICELLCFCVRHHYHRMKVHFSVSNAMEKILTLTCQRETALVVAAVRFMRTIIGRKDEFLNNHVIKLNLLKPIIELFVENGDRYNMLHSVVLELLDYIRKENLELLIEYVAESFWDQLVKFEQLESIQAFKPKHQQIMESAKTKQTSNVVAMRKKTDERRADKKEDYFKDSNREDFASTATGAQKQSMPARPKSGGRGDCDDDDDDKIGPPSGKLMKTDEDDEALVKPMVRSSPDDGSHTSGNARKKPKLRFVISFAKGVASANVTGRHSDLEDEEVPLSASRTTESSEDSDGLGDGSSGSQHQQHAQETLDPVHQNREDGNDAAED</sequence>
<dbReference type="AlphaFoldDB" id="A0ABC8W7X1"/>
<feature type="compositionally biased region" description="Basic and acidic residues" evidence="1">
    <location>
        <begin position="720"/>
        <end position="742"/>
    </location>
</feature>
<feature type="compositionally biased region" description="Polar residues" evidence="1">
    <location>
        <begin position="744"/>
        <end position="753"/>
    </location>
</feature>
<dbReference type="SUPFAM" id="SSF50729">
    <property type="entry name" value="PH domain-like"/>
    <property type="match status" value="1"/>
</dbReference>
<dbReference type="GO" id="GO:0005634">
    <property type="term" value="C:nucleus"/>
    <property type="evidence" value="ECO:0007669"/>
    <property type="project" value="UniProtKB-ARBA"/>
</dbReference>
<feature type="domain" description="PP4R3 EVH1-like" evidence="3">
    <location>
        <begin position="58"/>
        <end position="156"/>
    </location>
</feature>
<accession>A0ABC8W7X1</accession>
<dbReference type="PANTHER" id="PTHR23318">
    <property type="entry name" value="ATP SYNTHASE GAMMA-RELATED"/>
    <property type="match status" value="1"/>
</dbReference>
<dbReference type="Pfam" id="PF22972">
    <property type="entry name" value="EVH1_PP4R3"/>
    <property type="match status" value="1"/>
</dbReference>
<dbReference type="InterPro" id="IPR055236">
    <property type="entry name" value="EVH1_PP4R3"/>
</dbReference>
<proteinExistence type="predicted"/>
<feature type="region of interest" description="Disordered" evidence="1">
    <location>
        <begin position="827"/>
        <end position="893"/>
    </location>
</feature>
<evidence type="ECO:0000313" key="5">
    <source>
        <dbReference type="Proteomes" id="UP001497457"/>
    </source>
</evidence>
<dbReference type="InterPro" id="IPR051137">
    <property type="entry name" value="PP4R3-like"/>
</dbReference>
<name>A0ABC8W7X1_9POAL</name>
<dbReference type="Gene3D" id="2.30.29.30">
    <property type="entry name" value="Pleckstrin-homology domain (PH domain)/Phosphotyrosine-binding domain (PTB)"/>
    <property type="match status" value="1"/>
</dbReference>
<dbReference type="Pfam" id="PF04802">
    <property type="entry name" value="PP4R3"/>
    <property type="match status" value="1"/>
</dbReference>
<gene>
    <name evidence="4" type="ORF">URODEC1_LOCUS10191</name>
</gene>
<evidence type="ECO:0000256" key="1">
    <source>
        <dbReference type="SAM" id="MobiDB-lite"/>
    </source>
</evidence>
<dbReference type="InterPro" id="IPR006887">
    <property type="entry name" value="P4R3-like_central_dom"/>
</dbReference>
<dbReference type="SUPFAM" id="SSF48371">
    <property type="entry name" value="ARM repeat"/>
    <property type="match status" value="1"/>
</dbReference>
<feature type="domain" description="Serine/threonine-protein phosphatase 4 regulatory subunit 3-like central" evidence="2">
    <location>
        <begin position="219"/>
        <end position="702"/>
    </location>
</feature>
<evidence type="ECO:0000259" key="3">
    <source>
        <dbReference type="Pfam" id="PF22972"/>
    </source>
</evidence>
<dbReference type="EMBL" id="OZ075121">
    <property type="protein sequence ID" value="CAL4902835.1"/>
    <property type="molecule type" value="Genomic_DNA"/>
</dbReference>
<dbReference type="InterPro" id="IPR016024">
    <property type="entry name" value="ARM-type_fold"/>
</dbReference>
<feature type="region of interest" description="Disordered" evidence="1">
    <location>
        <begin position="703"/>
        <end position="815"/>
    </location>
</feature>
<dbReference type="PANTHER" id="PTHR23318:SF20">
    <property type="entry name" value="SERINE_THREONINE-PROTEIN PHOSPHATASE 4 REGULATORY SUBUNIT 3-LIKE CENTRAL DOMAIN-CONTAINING PROTEIN"/>
    <property type="match status" value="1"/>
</dbReference>
<dbReference type="Proteomes" id="UP001497457">
    <property type="component" value="Chromosome 11b"/>
</dbReference>